<name>A0A1T4VT01_9GAMM</name>
<protein>
    <submittedName>
        <fullName evidence="1">Uncharacterized protein</fullName>
    </submittedName>
</protein>
<evidence type="ECO:0000313" key="1">
    <source>
        <dbReference type="EMBL" id="SKA68067.1"/>
    </source>
</evidence>
<gene>
    <name evidence="1" type="ORF">SAMN02745132_04262</name>
</gene>
<evidence type="ECO:0000313" key="2">
    <source>
        <dbReference type="Proteomes" id="UP000190162"/>
    </source>
</evidence>
<dbReference type="Proteomes" id="UP000190162">
    <property type="component" value="Unassembled WGS sequence"/>
</dbReference>
<keyword evidence="2" id="KW-1185">Reference proteome</keyword>
<sequence length="202" mass="22409">MDVIINNETALTLSSENTPEEEAASIVESVQKLRRCSLDPISVITECLESDKPNAKHQALSLITALAFEQRILTHADLSESVSLFWNPVTQDIIKFNPNEEIVISLHRSMGNPISANYTANEFITFALQAMEMTSHNFVAEDLPDSAVLFHAIGILAKTNGCALNTQIMKNSINIVMSEMFPVLIDELSQPVFIEEHLQSTH</sequence>
<dbReference type="EMBL" id="FUXU01000097">
    <property type="protein sequence ID" value="SKA68067.1"/>
    <property type="molecule type" value="Genomic_DNA"/>
</dbReference>
<organism evidence="1 2">
    <name type="scientific">Enterovibrio nigricans DSM 22720</name>
    <dbReference type="NCBI Taxonomy" id="1121868"/>
    <lineage>
        <taxon>Bacteria</taxon>
        <taxon>Pseudomonadati</taxon>
        <taxon>Pseudomonadota</taxon>
        <taxon>Gammaproteobacteria</taxon>
        <taxon>Vibrionales</taxon>
        <taxon>Vibrionaceae</taxon>
        <taxon>Enterovibrio</taxon>
    </lineage>
</organism>
<dbReference type="OrthoDB" id="9919629at2"/>
<dbReference type="AlphaFoldDB" id="A0A1T4VT01"/>
<reference evidence="2" key="1">
    <citation type="submission" date="2017-02" db="EMBL/GenBank/DDBJ databases">
        <authorList>
            <person name="Varghese N."/>
            <person name="Submissions S."/>
        </authorList>
    </citation>
    <scope>NUCLEOTIDE SEQUENCE [LARGE SCALE GENOMIC DNA]</scope>
    <source>
        <strain evidence="2">DSM 22720</strain>
    </source>
</reference>
<proteinExistence type="predicted"/>
<dbReference type="RefSeq" id="WP_078754362.1">
    <property type="nucleotide sequence ID" value="NZ_FUXU01000097.1"/>
</dbReference>
<accession>A0A1T4VT01</accession>